<feature type="modified residue" description="N6-acetyllysine" evidence="6">
    <location>
        <position position="613"/>
    </location>
</feature>
<dbReference type="PANTHER" id="PTHR24095">
    <property type="entry name" value="ACETYL-COENZYME A SYNTHETASE"/>
    <property type="match status" value="1"/>
</dbReference>
<keyword evidence="5 6" id="KW-0007">Acetylation</keyword>
<evidence type="ECO:0000256" key="4">
    <source>
        <dbReference type="ARBA" id="ARBA00022840"/>
    </source>
</evidence>
<dbReference type="NCBIfam" id="NF001208">
    <property type="entry name" value="PRK00174.1"/>
    <property type="match status" value="1"/>
</dbReference>
<feature type="domain" description="AMP-dependent synthetase/ligase" evidence="7">
    <location>
        <begin position="88"/>
        <end position="470"/>
    </location>
</feature>
<comment type="catalytic activity">
    <reaction evidence="6">
        <text>acetate + ATP + CoA = acetyl-CoA + AMP + diphosphate</text>
        <dbReference type="Rhea" id="RHEA:23176"/>
        <dbReference type="ChEBI" id="CHEBI:30089"/>
        <dbReference type="ChEBI" id="CHEBI:30616"/>
        <dbReference type="ChEBI" id="CHEBI:33019"/>
        <dbReference type="ChEBI" id="CHEBI:57287"/>
        <dbReference type="ChEBI" id="CHEBI:57288"/>
        <dbReference type="ChEBI" id="CHEBI:456215"/>
        <dbReference type="EC" id="6.2.1.1"/>
    </reaction>
</comment>
<keyword evidence="2 6" id="KW-0436">Ligase</keyword>
<dbReference type="InterPro" id="IPR032387">
    <property type="entry name" value="ACAS_N"/>
</dbReference>
<comment type="similarity">
    <text evidence="1 6">Belongs to the ATP-dependent AMP-binding enzyme family.</text>
</comment>
<feature type="binding site" evidence="6">
    <location>
        <begin position="411"/>
        <end position="416"/>
    </location>
    <ligand>
        <name>ATP</name>
        <dbReference type="ChEBI" id="CHEBI:30616"/>
    </ligand>
</feature>
<dbReference type="EC" id="6.2.1.1" evidence="6"/>
<organism evidence="10 11">
    <name type="scientific">Kocuria atrinae</name>
    <dbReference type="NCBI Taxonomy" id="592377"/>
    <lineage>
        <taxon>Bacteria</taxon>
        <taxon>Bacillati</taxon>
        <taxon>Actinomycetota</taxon>
        <taxon>Actinomycetes</taxon>
        <taxon>Micrococcales</taxon>
        <taxon>Micrococcaceae</taxon>
        <taxon>Kocuria</taxon>
    </lineage>
</organism>
<accession>A0ABN2XVV0</accession>
<comment type="PTM">
    <text evidence="6">Acetylated. Deacetylation by the SIR2-homolog deacetylase activates the enzyme.</text>
</comment>
<feature type="binding site" evidence="6">
    <location>
        <position position="537"/>
    </location>
    <ligand>
        <name>Mg(2+)</name>
        <dbReference type="ChEBI" id="CHEBI:18420"/>
    </ligand>
</feature>
<evidence type="ECO:0000256" key="6">
    <source>
        <dbReference type="HAMAP-Rule" id="MF_01123"/>
    </source>
</evidence>
<evidence type="ECO:0000313" key="11">
    <source>
        <dbReference type="Proteomes" id="UP001500166"/>
    </source>
</evidence>
<evidence type="ECO:0000256" key="3">
    <source>
        <dbReference type="ARBA" id="ARBA00022741"/>
    </source>
</evidence>
<dbReference type="EMBL" id="BAAAQA010000016">
    <property type="protein sequence ID" value="GAA2117600.1"/>
    <property type="molecule type" value="Genomic_DNA"/>
</dbReference>
<dbReference type="CDD" id="cd05966">
    <property type="entry name" value="ACS"/>
    <property type="match status" value="1"/>
</dbReference>
<dbReference type="PANTHER" id="PTHR24095:SF14">
    <property type="entry name" value="ACETYL-COENZYME A SYNTHETASE 1"/>
    <property type="match status" value="1"/>
</dbReference>
<feature type="domain" description="AMP-binding enzyme C-terminal" evidence="8">
    <location>
        <begin position="531"/>
        <end position="613"/>
    </location>
</feature>
<name>A0ABN2XVV0_9MICC</name>
<dbReference type="InterPro" id="IPR000873">
    <property type="entry name" value="AMP-dep_synth/lig_dom"/>
</dbReference>
<dbReference type="Pfam" id="PF16177">
    <property type="entry name" value="ACAS_N"/>
    <property type="match status" value="1"/>
</dbReference>
<keyword evidence="6" id="KW-0479">Metal-binding</keyword>
<dbReference type="HAMAP" id="MF_01123">
    <property type="entry name" value="Ac_CoA_synth"/>
    <property type="match status" value="1"/>
</dbReference>
<dbReference type="SUPFAM" id="SSF56801">
    <property type="entry name" value="Acetyl-CoA synthetase-like"/>
    <property type="match status" value="1"/>
</dbReference>
<comment type="cofactor">
    <cofactor evidence="6">
        <name>Mg(2+)</name>
        <dbReference type="ChEBI" id="CHEBI:18420"/>
    </cofactor>
</comment>
<comment type="function">
    <text evidence="6">Catalyzes the conversion of acetate into acetyl-CoA (AcCoA), an essential intermediate at the junction of anabolic and catabolic pathways. AcsA undergoes a two-step reaction. In the first half reaction, AcsA combines acetate with ATP to form acetyl-adenylate (AcAMP) intermediate. In the second half reaction, it can then transfer the acetyl group from AcAMP to the sulfhydryl group of CoA, forming the product AcCoA.</text>
</comment>
<dbReference type="Pfam" id="PF00501">
    <property type="entry name" value="AMP-binding"/>
    <property type="match status" value="1"/>
</dbReference>
<feature type="binding site" evidence="6">
    <location>
        <position position="500"/>
    </location>
    <ligand>
        <name>ATP</name>
        <dbReference type="ChEBI" id="CHEBI:30616"/>
    </ligand>
</feature>
<feature type="binding site" evidence="6">
    <location>
        <position position="539"/>
    </location>
    <ligand>
        <name>Mg(2+)</name>
        <dbReference type="ChEBI" id="CHEBI:18420"/>
    </ligand>
</feature>
<comment type="caution">
    <text evidence="10">The sequence shown here is derived from an EMBL/GenBank/DDBJ whole genome shotgun (WGS) entry which is preliminary data.</text>
</comment>
<dbReference type="InterPro" id="IPR045851">
    <property type="entry name" value="AMP-bd_C_sf"/>
</dbReference>
<sequence>MSQDSNASEQRTYAPSQEFAAQANATVELYKQAEDQGEEFWANQARDLLSWSTPFNSVLDWSNPPFAKWFEDGKLNAAYNAVDRHVEAGNGDRVALHFEGEPGDSKSYTYSELKDEVSKAANAMEALGVTKGDRVAVYMPMIAEAVITMLACARIGAIHSVVFGGFSADALRSRIDDGEAKLVVTADGSYRRGKPTQLKPAVDEALSKGGESVKHVLVVKRNGSDVPFEDGRDVWWHEALESASTEHTPSEQGAEDPLFVLYTSGTTGKPKGILHTTGGYLTQAAFTHKNVFDLKPETDVYWCTADVGWVTGHTYITYGPLLNGATQVIYEGTPDSPHRGRFWEIVQKYGVTILYTSPTAIRTMMKWGEDIPAEFDLSTLRLLGTVGEAINPEAWSWFHKHIGGGKCPIVDTWWQTETGAIMISPLPGVTEAKPGSAQIPLPGIAVDVVDDAGNSLPNETDGFLVVRKPWPAMLRTIWGDDERFVNTYWAQFGDKYFAGDGAKRDADGDVWILGRVDDVMNVSGHRLSTPEIESALVSHPSVAEAAVVGAADETTGQAVFAFVILSDSAASEGRDQAELSEEIRGHVGKEISPIAKPKKVLIVPELPKTRSGKIMRRLLKDVAEDRPVGDVSTLADQTVMQQIVDSLGAK</sequence>
<feature type="binding site" evidence="6">
    <location>
        <position position="515"/>
    </location>
    <ligand>
        <name>ATP</name>
        <dbReference type="ChEBI" id="CHEBI:30616"/>
    </ligand>
</feature>
<dbReference type="Proteomes" id="UP001500166">
    <property type="component" value="Unassembled WGS sequence"/>
</dbReference>
<dbReference type="Gene3D" id="3.30.300.30">
    <property type="match status" value="1"/>
</dbReference>
<dbReference type="NCBIfam" id="TIGR02188">
    <property type="entry name" value="Ac_CoA_lig_AcsA"/>
    <property type="match status" value="1"/>
</dbReference>
<dbReference type="PROSITE" id="PS00455">
    <property type="entry name" value="AMP_BINDING"/>
    <property type="match status" value="1"/>
</dbReference>
<keyword evidence="3 6" id="KW-0547">Nucleotide-binding</keyword>
<evidence type="ECO:0000259" key="9">
    <source>
        <dbReference type="Pfam" id="PF16177"/>
    </source>
</evidence>
<feature type="binding site" evidence="6">
    <location>
        <position position="542"/>
    </location>
    <ligand>
        <name>Mg(2+)</name>
        <dbReference type="ChEBI" id="CHEBI:18420"/>
    </ligand>
</feature>
<feature type="binding site" evidence="6">
    <location>
        <begin position="191"/>
        <end position="194"/>
    </location>
    <ligand>
        <name>CoA</name>
        <dbReference type="ChEBI" id="CHEBI:57287"/>
    </ligand>
</feature>
<evidence type="ECO:0000259" key="7">
    <source>
        <dbReference type="Pfam" id="PF00501"/>
    </source>
</evidence>
<dbReference type="RefSeq" id="WP_344224596.1">
    <property type="nucleotide sequence ID" value="NZ_BAAAQA010000016.1"/>
</dbReference>
<dbReference type="Gene3D" id="3.40.50.12780">
    <property type="entry name" value="N-terminal domain of ligase-like"/>
    <property type="match status" value="1"/>
</dbReference>
<reference evidence="10 11" key="1">
    <citation type="journal article" date="2019" name="Int. J. Syst. Evol. Microbiol.">
        <title>The Global Catalogue of Microorganisms (GCM) 10K type strain sequencing project: providing services to taxonomists for standard genome sequencing and annotation.</title>
        <authorList>
            <consortium name="The Broad Institute Genomics Platform"/>
            <consortium name="The Broad Institute Genome Sequencing Center for Infectious Disease"/>
            <person name="Wu L."/>
            <person name="Ma J."/>
        </authorList>
    </citation>
    <scope>NUCLEOTIDE SEQUENCE [LARGE SCALE GENOMIC DNA]</scope>
    <source>
        <strain evidence="10 11">JCM 15914</strain>
    </source>
</reference>
<dbReference type="InterPro" id="IPR042099">
    <property type="entry name" value="ANL_N_sf"/>
</dbReference>
<evidence type="ECO:0000256" key="1">
    <source>
        <dbReference type="ARBA" id="ARBA00006432"/>
    </source>
</evidence>
<protein>
    <recommendedName>
        <fullName evidence="6">Acetyl-coenzyme A synthetase</fullName>
        <shortName evidence="6">AcCoA synthetase</shortName>
        <shortName evidence="6">Acs</shortName>
        <ecNumber evidence="6">6.2.1.1</ecNumber>
    </recommendedName>
    <alternativeName>
        <fullName evidence="6">Acetate--CoA ligase</fullName>
    </alternativeName>
    <alternativeName>
        <fullName evidence="6">Acyl-activating enzyme</fullName>
    </alternativeName>
</protein>
<evidence type="ECO:0000313" key="10">
    <source>
        <dbReference type="EMBL" id="GAA2117600.1"/>
    </source>
</evidence>
<feature type="binding site" evidence="6">
    <location>
        <position position="311"/>
    </location>
    <ligand>
        <name>CoA</name>
        <dbReference type="ChEBI" id="CHEBI:57287"/>
    </ligand>
</feature>
<comment type="caution">
    <text evidence="6">Lacks conserved residue(s) required for the propagation of feature annotation.</text>
</comment>
<feature type="domain" description="Acetyl-coenzyme A synthetase N-terminal" evidence="9">
    <location>
        <begin position="28"/>
        <end position="81"/>
    </location>
</feature>
<dbReference type="GO" id="GO:0016874">
    <property type="term" value="F:ligase activity"/>
    <property type="evidence" value="ECO:0007669"/>
    <property type="project" value="UniProtKB-KW"/>
</dbReference>
<dbReference type="InterPro" id="IPR025110">
    <property type="entry name" value="AMP-bd_C"/>
</dbReference>
<gene>
    <name evidence="10" type="primary">acs_2</name>
    <name evidence="6" type="synonym">acsA</name>
    <name evidence="10" type="ORF">GCM10009824_17190</name>
</gene>
<dbReference type="InterPro" id="IPR011904">
    <property type="entry name" value="Ac_CoA_lig"/>
</dbReference>
<evidence type="ECO:0000256" key="2">
    <source>
        <dbReference type="ARBA" id="ARBA00022598"/>
    </source>
</evidence>
<feature type="binding site" evidence="6">
    <location>
        <position position="526"/>
    </location>
    <ligand>
        <name>ATP</name>
        <dbReference type="ChEBI" id="CHEBI:30616"/>
    </ligand>
</feature>
<evidence type="ECO:0000259" key="8">
    <source>
        <dbReference type="Pfam" id="PF13193"/>
    </source>
</evidence>
<feature type="binding site" evidence="6">
    <location>
        <position position="523"/>
    </location>
    <ligand>
        <name>CoA</name>
        <dbReference type="ChEBI" id="CHEBI:57287"/>
    </ligand>
</feature>
<keyword evidence="4 6" id="KW-0067">ATP-binding</keyword>
<evidence type="ECO:0000256" key="5">
    <source>
        <dbReference type="ARBA" id="ARBA00022990"/>
    </source>
</evidence>
<dbReference type="Pfam" id="PF13193">
    <property type="entry name" value="AMP-binding_C"/>
    <property type="match status" value="1"/>
</dbReference>
<keyword evidence="11" id="KW-1185">Reference proteome</keyword>
<proteinExistence type="inferred from homology"/>
<dbReference type="InterPro" id="IPR020845">
    <property type="entry name" value="AMP-binding_CS"/>
</dbReference>
<keyword evidence="6" id="KW-0460">Magnesium</keyword>